<reference evidence="2 3" key="1">
    <citation type="submission" date="2023-07" db="EMBL/GenBank/DDBJ databases">
        <title>Sorghum-associated microbial communities from plants grown in Nebraska, USA.</title>
        <authorList>
            <person name="Schachtman D."/>
        </authorList>
    </citation>
    <scope>NUCLEOTIDE SEQUENCE [LARGE SCALE GENOMIC DNA]</scope>
    <source>
        <strain evidence="2 3">DS1001</strain>
    </source>
</reference>
<keyword evidence="3" id="KW-1185">Reference proteome</keyword>
<dbReference type="Proteomes" id="UP001239267">
    <property type="component" value="Unassembled WGS sequence"/>
</dbReference>
<gene>
    <name evidence="2" type="ORF">J2T23_000594</name>
</gene>
<organism evidence="2 3">
    <name type="scientific">Pseudarthrobacter niigatensis</name>
    <dbReference type="NCBI Taxonomy" id="369935"/>
    <lineage>
        <taxon>Bacteria</taxon>
        <taxon>Bacillati</taxon>
        <taxon>Actinomycetota</taxon>
        <taxon>Actinomycetes</taxon>
        <taxon>Micrococcales</taxon>
        <taxon>Micrococcaceae</taxon>
        <taxon>Pseudarthrobacter</taxon>
    </lineage>
</organism>
<evidence type="ECO:0000313" key="3">
    <source>
        <dbReference type="Proteomes" id="UP001239267"/>
    </source>
</evidence>
<dbReference type="EMBL" id="JAUSTB010000001">
    <property type="protein sequence ID" value="MDQ0144720.1"/>
    <property type="molecule type" value="Genomic_DNA"/>
</dbReference>
<feature type="region of interest" description="Disordered" evidence="1">
    <location>
        <begin position="82"/>
        <end position="110"/>
    </location>
</feature>
<evidence type="ECO:0000313" key="2">
    <source>
        <dbReference type="EMBL" id="MDQ0144720.1"/>
    </source>
</evidence>
<accession>A0AAJ1WEK9</accession>
<proteinExistence type="predicted"/>
<evidence type="ECO:0000256" key="1">
    <source>
        <dbReference type="SAM" id="MobiDB-lite"/>
    </source>
</evidence>
<protein>
    <submittedName>
        <fullName evidence="2">Uncharacterized protein</fullName>
    </submittedName>
</protein>
<sequence>MSNLGLYQQITTAAKAAGGVEQLIKHIEFDAVKKAAPALVGVGVLIGAGAKPALDASKRGLARLKGSGAAAAEAKERLRAIVDESTSSGDVAEGPVGDPYDTCDGIPEGK</sequence>
<dbReference type="RefSeq" id="WP_307356979.1">
    <property type="nucleotide sequence ID" value="NZ_JAUSTB010000001.1"/>
</dbReference>
<name>A0AAJ1WEK9_9MICC</name>
<comment type="caution">
    <text evidence="2">The sequence shown here is derived from an EMBL/GenBank/DDBJ whole genome shotgun (WGS) entry which is preliminary data.</text>
</comment>
<dbReference type="AlphaFoldDB" id="A0AAJ1WEK9"/>